<dbReference type="RefSeq" id="WP_054557689.1">
    <property type="nucleotide sequence ID" value="NZ_LDJX01000001.1"/>
</dbReference>
<dbReference type="EMBL" id="LDJX01000001">
    <property type="protein sequence ID" value="KPM33512.1"/>
    <property type="molecule type" value="Genomic_DNA"/>
</dbReference>
<dbReference type="Proteomes" id="UP000050280">
    <property type="component" value="Unassembled WGS sequence"/>
</dbReference>
<accession>A0A0P7B492</accession>
<dbReference type="OrthoDB" id="933657at2"/>
<dbReference type="PATRIC" id="fig|1300341.3.peg.414"/>
<evidence type="ECO:0000313" key="1">
    <source>
        <dbReference type="EMBL" id="KPM33512.1"/>
    </source>
</evidence>
<evidence type="ECO:0000313" key="2">
    <source>
        <dbReference type="Proteomes" id="UP000050280"/>
    </source>
</evidence>
<protein>
    <submittedName>
        <fullName evidence="1">Uncharacterized protein</fullName>
    </submittedName>
</protein>
<gene>
    <name evidence="1" type="ORF">I595_415</name>
</gene>
<name>A0A0P7B492_9FLAO</name>
<dbReference type="STRING" id="1300341.I595_415"/>
<keyword evidence="2" id="KW-1185">Reference proteome</keyword>
<sequence>MKKFLKILALVIGSLVVVAVIAVLVISEPLPTGKTGVEADVLAKKMLKALNYEAYKKTQFLEWSFRNGAYSYVWDKKTGRVKVTWDNTIVEFDQNNPAASLVTVNTNKVTGTKKEELVKKAVSSFNNDSFWLVAPYKVFDAGTKRSTVRLEDGSKALLVTYTTGGDTPGDSYLWLLNDNGFPNSFKMWVKIVPIGGLEATWDDWQVMESGAFLPKSHQLGPMTLSMGEVRGYP</sequence>
<comment type="caution">
    <text evidence="1">The sequence shown here is derived from an EMBL/GenBank/DDBJ whole genome shotgun (WGS) entry which is preliminary data.</text>
</comment>
<reference evidence="1 2" key="1">
    <citation type="submission" date="2015-09" db="EMBL/GenBank/DDBJ databases">
        <title>Genome sequence of the marine flavobacterium Croceitalea dokdonensis DOKDO 023 that contains proton- and sodium-pumping rhodopsins.</title>
        <authorList>
            <person name="Kwon S.-K."/>
            <person name="Lee H.K."/>
            <person name="Kwak M.-J."/>
            <person name="Kim J.F."/>
        </authorList>
    </citation>
    <scope>NUCLEOTIDE SEQUENCE [LARGE SCALE GENOMIC DNA]</scope>
    <source>
        <strain evidence="1 2">DOKDO 023</strain>
    </source>
</reference>
<dbReference type="AlphaFoldDB" id="A0A0P7B492"/>
<organism evidence="1 2">
    <name type="scientific">Croceitalea dokdonensis DOKDO 023</name>
    <dbReference type="NCBI Taxonomy" id="1300341"/>
    <lineage>
        <taxon>Bacteria</taxon>
        <taxon>Pseudomonadati</taxon>
        <taxon>Bacteroidota</taxon>
        <taxon>Flavobacteriia</taxon>
        <taxon>Flavobacteriales</taxon>
        <taxon>Flavobacteriaceae</taxon>
        <taxon>Croceitalea</taxon>
    </lineage>
</organism>
<proteinExistence type="predicted"/>